<keyword evidence="2" id="KW-1185">Reference proteome</keyword>
<proteinExistence type="predicted"/>
<evidence type="ECO:0000313" key="2">
    <source>
        <dbReference type="Proteomes" id="UP001055811"/>
    </source>
</evidence>
<dbReference type="Proteomes" id="UP001055811">
    <property type="component" value="Linkage Group LG08"/>
</dbReference>
<comment type="caution">
    <text evidence="1">The sequence shown here is derived from an EMBL/GenBank/DDBJ whole genome shotgun (WGS) entry which is preliminary data.</text>
</comment>
<reference evidence="2" key="1">
    <citation type="journal article" date="2022" name="Mol. Ecol. Resour.">
        <title>The genomes of chicory, endive, great burdock and yacon provide insights into Asteraceae palaeo-polyploidization history and plant inulin production.</title>
        <authorList>
            <person name="Fan W."/>
            <person name="Wang S."/>
            <person name="Wang H."/>
            <person name="Wang A."/>
            <person name="Jiang F."/>
            <person name="Liu H."/>
            <person name="Zhao H."/>
            <person name="Xu D."/>
            <person name="Zhang Y."/>
        </authorList>
    </citation>
    <scope>NUCLEOTIDE SEQUENCE [LARGE SCALE GENOMIC DNA]</scope>
    <source>
        <strain evidence="2">cv. Punajuju</strain>
    </source>
</reference>
<gene>
    <name evidence="1" type="ORF">L2E82_43361</name>
</gene>
<protein>
    <submittedName>
        <fullName evidence="1">Uncharacterized protein</fullName>
    </submittedName>
</protein>
<sequence>MTMKEHHKENLDELALIKVAAWTWYRHGPGSDQRTISESDYTKPCDIIVGSSRYKLEAMNKAHDDTRMSTRYISNPLFSTDYADSSLLDVYEIERISMDLDHYIGCSGDKYLCRKCVDGVHDFGSRRIMPLPERNSGGIKDKRTSTQRKWFRQIYELCGSNKGDVVENVGFATARTRDSKKHIPVAGEWNFHRKATSM</sequence>
<name>A0ACB8ZNU2_CICIN</name>
<organism evidence="1 2">
    <name type="scientific">Cichorium intybus</name>
    <name type="common">Chicory</name>
    <dbReference type="NCBI Taxonomy" id="13427"/>
    <lineage>
        <taxon>Eukaryota</taxon>
        <taxon>Viridiplantae</taxon>
        <taxon>Streptophyta</taxon>
        <taxon>Embryophyta</taxon>
        <taxon>Tracheophyta</taxon>
        <taxon>Spermatophyta</taxon>
        <taxon>Magnoliopsida</taxon>
        <taxon>eudicotyledons</taxon>
        <taxon>Gunneridae</taxon>
        <taxon>Pentapetalae</taxon>
        <taxon>asterids</taxon>
        <taxon>campanulids</taxon>
        <taxon>Asterales</taxon>
        <taxon>Asteraceae</taxon>
        <taxon>Cichorioideae</taxon>
        <taxon>Cichorieae</taxon>
        <taxon>Cichoriinae</taxon>
        <taxon>Cichorium</taxon>
    </lineage>
</organism>
<evidence type="ECO:0000313" key="1">
    <source>
        <dbReference type="EMBL" id="KAI3699222.1"/>
    </source>
</evidence>
<reference evidence="1 2" key="2">
    <citation type="journal article" date="2022" name="Mol. Ecol. Resour.">
        <title>The genomes of chicory, endive, great burdock and yacon provide insights into Asteraceae paleo-polyploidization history and plant inulin production.</title>
        <authorList>
            <person name="Fan W."/>
            <person name="Wang S."/>
            <person name="Wang H."/>
            <person name="Wang A."/>
            <person name="Jiang F."/>
            <person name="Liu H."/>
            <person name="Zhao H."/>
            <person name="Xu D."/>
            <person name="Zhang Y."/>
        </authorList>
    </citation>
    <scope>NUCLEOTIDE SEQUENCE [LARGE SCALE GENOMIC DNA]</scope>
    <source>
        <strain evidence="2">cv. Punajuju</strain>
        <tissue evidence="1">Leaves</tissue>
    </source>
</reference>
<dbReference type="EMBL" id="CM042016">
    <property type="protein sequence ID" value="KAI3699222.1"/>
    <property type="molecule type" value="Genomic_DNA"/>
</dbReference>
<accession>A0ACB8ZNU2</accession>